<sequence>MNLKYLLSQTPIRDNILFYIPHRKNLSSVCRDFRYMYYEMNAMVLKEKNMLDYFKNVNALSITINDEKDQRFGNQIALKGKSLKSLKIHLSTKFSFNFLERMSNLSELILTEDYYYYRNSESILDLNFLPKSLKKFHYNSEHYKNFSALKKLNLEYLHLRQKKILNENDFSLPSTLKHLHFTSHNYSIQLSFSLLHNLENLTYLSVQNFYGSLSFLSTRIKKLELSNCMIDDYSGLSQLINLDRLQFVGLCEENSVEKEIIFPLNVKYITLHLNEIHCYYNFKNSINIKRLLFQIPSDYYQKLLYPNFIHEVHLPYIDDDNYEILQNLYCNTINIHYQNTFTNRLMSYINPDYIEQIRCERIGVYDLSNFKKLKLLAIKRFPYYTLKYPKSLCDVVYG</sequence>
<protein>
    <submittedName>
        <fullName evidence="1">Uncharacterized protein</fullName>
    </submittedName>
</protein>
<evidence type="ECO:0000313" key="1">
    <source>
        <dbReference type="EMBL" id="AQQ79953.1"/>
    </source>
</evidence>
<reference evidence="1 2" key="1">
    <citation type="journal article" date="2016" name="Genome Biol. Evol.">
        <title>Genome Sequencing of the Behavior Manipulating Virus LbFV Reveals a Possible New Virus Family.</title>
        <authorList>
            <person name="Lepetit D."/>
            <person name="Gillet B."/>
            <person name="Hughes S."/>
            <person name="Kraaijeveld K."/>
            <person name="Varaldi J."/>
        </authorList>
    </citation>
    <scope>NUCLEOTIDE SEQUENCE [LARGE SCALE GENOMIC DNA]</scope>
    <source>
        <strain evidence="1">Valence Gotheron</strain>
    </source>
</reference>
<dbReference type="EMBL" id="KY009685">
    <property type="protein sequence ID" value="AQQ79953.1"/>
    <property type="molecule type" value="Genomic_DNA"/>
</dbReference>
<dbReference type="SUPFAM" id="SSF52047">
    <property type="entry name" value="RNI-like"/>
    <property type="match status" value="1"/>
</dbReference>
<evidence type="ECO:0000313" key="2">
    <source>
        <dbReference type="Proteomes" id="UP000203066"/>
    </source>
</evidence>
<dbReference type="GeneID" id="31050510"/>
<organism evidence="1 2">
    <name type="scientific">Leptopilina boulardi filamentous virus</name>
    <dbReference type="NCBI Taxonomy" id="552509"/>
    <lineage>
        <taxon>Viruses</taxon>
        <taxon>Viruses incertae sedis</taxon>
        <taxon>Naldaviricetes</taxon>
        <taxon>Lefavirales</taxon>
        <taxon>Filamentoviridae</taxon>
        <taxon>Alphafilamentovirus</taxon>
        <taxon>Alphafilamentovirus leboulardi</taxon>
    </lineage>
</organism>
<dbReference type="KEGG" id="vg:31050510"/>
<gene>
    <name evidence="1" type="ORF">LbFV_ORF33</name>
</gene>
<accession>A0A1S5YD29</accession>
<keyword evidence="2" id="KW-1185">Reference proteome</keyword>
<dbReference type="InterPro" id="IPR032675">
    <property type="entry name" value="LRR_dom_sf"/>
</dbReference>
<dbReference type="Gene3D" id="3.80.10.10">
    <property type="entry name" value="Ribonuclease Inhibitor"/>
    <property type="match status" value="1"/>
</dbReference>
<dbReference type="RefSeq" id="YP_009345637.1">
    <property type="nucleotide sequence ID" value="NC_033778.1"/>
</dbReference>
<dbReference type="Proteomes" id="UP000203066">
    <property type="component" value="Segment"/>
</dbReference>
<name>A0A1S5YD29_9VIRU</name>
<proteinExistence type="predicted"/>